<feature type="transmembrane region" description="Helical" evidence="1">
    <location>
        <begin position="72"/>
        <end position="96"/>
    </location>
</feature>
<keyword evidence="1" id="KW-1133">Transmembrane helix</keyword>
<feature type="transmembrane region" description="Helical" evidence="1">
    <location>
        <begin position="103"/>
        <end position="125"/>
    </location>
</feature>
<evidence type="ECO:0000313" key="3">
    <source>
        <dbReference type="Proteomes" id="UP000219252"/>
    </source>
</evidence>
<organism evidence="2 3">
    <name type="scientific">Ureibacillus acetophenoni</name>
    <dbReference type="NCBI Taxonomy" id="614649"/>
    <lineage>
        <taxon>Bacteria</taxon>
        <taxon>Bacillati</taxon>
        <taxon>Bacillota</taxon>
        <taxon>Bacilli</taxon>
        <taxon>Bacillales</taxon>
        <taxon>Caryophanaceae</taxon>
        <taxon>Ureibacillus</taxon>
    </lineage>
</organism>
<feature type="transmembrane region" description="Helical" evidence="1">
    <location>
        <begin position="6"/>
        <end position="25"/>
    </location>
</feature>
<keyword evidence="3" id="KW-1185">Reference proteome</keyword>
<accession>A0A285UPI6</accession>
<protein>
    <submittedName>
        <fullName evidence="2">Uncharacterized protein DUF4181</fullName>
    </submittedName>
</protein>
<dbReference type="OrthoDB" id="2970863at2"/>
<evidence type="ECO:0000256" key="1">
    <source>
        <dbReference type="SAM" id="Phobius"/>
    </source>
</evidence>
<keyword evidence="1" id="KW-0812">Transmembrane</keyword>
<sequence>MLITKLLLFAAMFFSLKFLLKMALINIFKVEKEFYHKDFVHKKHKIINVILGTILIPIFILLFYFLQKGFISQMSVLGIFLLLAAVPLVIESYFWWKQDPDSRYYVLCIGDAIFFIIFAVIVWQFGIFGLTMI</sequence>
<name>A0A285UPI6_9BACL</name>
<gene>
    <name evidence="2" type="ORF">SAMN05877842_11756</name>
</gene>
<dbReference type="InterPro" id="IPR025441">
    <property type="entry name" value="DUF4181"/>
</dbReference>
<keyword evidence="1" id="KW-0472">Membrane</keyword>
<reference evidence="3" key="1">
    <citation type="submission" date="2017-08" db="EMBL/GenBank/DDBJ databases">
        <authorList>
            <person name="Varghese N."/>
            <person name="Submissions S."/>
        </authorList>
    </citation>
    <scope>NUCLEOTIDE SEQUENCE [LARGE SCALE GENOMIC DNA]</scope>
    <source>
        <strain evidence="3">JC23</strain>
    </source>
</reference>
<proteinExistence type="predicted"/>
<dbReference type="Proteomes" id="UP000219252">
    <property type="component" value="Unassembled WGS sequence"/>
</dbReference>
<dbReference type="RefSeq" id="WP_097150894.1">
    <property type="nucleotide sequence ID" value="NZ_OBQC01000017.1"/>
</dbReference>
<dbReference type="AlphaFoldDB" id="A0A285UPI6"/>
<dbReference type="Pfam" id="PF13789">
    <property type="entry name" value="DUF4181"/>
    <property type="match status" value="1"/>
</dbReference>
<evidence type="ECO:0000313" key="2">
    <source>
        <dbReference type="EMBL" id="SOC43815.1"/>
    </source>
</evidence>
<dbReference type="EMBL" id="OBQC01000017">
    <property type="protein sequence ID" value="SOC43815.1"/>
    <property type="molecule type" value="Genomic_DNA"/>
</dbReference>
<feature type="transmembrane region" description="Helical" evidence="1">
    <location>
        <begin position="46"/>
        <end position="66"/>
    </location>
</feature>